<evidence type="ECO:0000256" key="1">
    <source>
        <dbReference type="SAM" id="MobiDB-lite"/>
    </source>
</evidence>
<dbReference type="PANTHER" id="PTHR42028:SF1">
    <property type="entry name" value="YALI0E30657P"/>
    <property type="match status" value="1"/>
</dbReference>
<dbReference type="STRING" id="1441469.A0A225AXZ3"/>
<feature type="transmembrane region" description="Helical" evidence="2">
    <location>
        <begin position="273"/>
        <end position="297"/>
    </location>
</feature>
<keyword evidence="6" id="KW-1185">Reference proteome</keyword>
<dbReference type="EMBL" id="LFMY01000003">
    <property type="protein sequence ID" value="OKL62208.1"/>
    <property type="molecule type" value="Genomic_DNA"/>
</dbReference>
<dbReference type="Pfam" id="PF23585">
    <property type="entry name" value="DUF7137"/>
    <property type="match status" value="1"/>
</dbReference>
<evidence type="ECO:0000256" key="2">
    <source>
        <dbReference type="SAM" id="Phobius"/>
    </source>
</evidence>
<organism evidence="5 6">
    <name type="scientific">Talaromyces atroroseus</name>
    <dbReference type="NCBI Taxonomy" id="1441469"/>
    <lineage>
        <taxon>Eukaryota</taxon>
        <taxon>Fungi</taxon>
        <taxon>Dikarya</taxon>
        <taxon>Ascomycota</taxon>
        <taxon>Pezizomycotina</taxon>
        <taxon>Eurotiomycetes</taxon>
        <taxon>Eurotiomycetidae</taxon>
        <taxon>Eurotiales</taxon>
        <taxon>Trichocomaceae</taxon>
        <taxon>Talaromyces</taxon>
        <taxon>Talaromyces sect. Trachyspermi</taxon>
    </lineage>
</organism>
<feature type="region of interest" description="Disordered" evidence="1">
    <location>
        <begin position="40"/>
        <end position="133"/>
    </location>
</feature>
<accession>A0A225AXZ3</accession>
<evidence type="ECO:0000313" key="6">
    <source>
        <dbReference type="Proteomes" id="UP000214365"/>
    </source>
</evidence>
<proteinExistence type="predicted"/>
<reference evidence="5 6" key="1">
    <citation type="submission" date="2015-06" db="EMBL/GenBank/DDBJ databases">
        <title>Talaromyces atroroseus IBT 11181 draft genome.</title>
        <authorList>
            <person name="Rasmussen K.B."/>
            <person name="Rasmussen S."/>
            <person name="Petersen B."/>
            <person name="Sicheritz-Ponten T."/>
            <person name="Mortensen U.H."/>
            <person name="Thrane U."/>
        </authorList>
    </citation>
    <scope>NUCLEOTIDE SEQUENCE [LARGE SCALE GENOMIC DNA]</scope>
    <source>
        <strain evidence="5 6">IBT 11181</strain>
    </source>
</reference>
<evidence type="ECO:0000256" key="3">
    <source>
        <dbReference type="SAM" id="SignalP"/>
    </source>
</evidence>
<protein>
    <recommendedName>
        <fullName evidence="4">DUF7137 domain-containing protein</fullName>
    </recommendedName>
</protein>
<dbReference type="InterPro" id="IPR055561">
    <property type="entry name" value="DUF7137"/>
</dbReference>
<evidence type="ECO:0000313" key="5">
    <source>
        <dbReference type="EMBL" id="OKL62208.1"/>
    </source>
</evidence>
<feature type="chain" id="PRO_5013030802" description="DUF7137 domain-containing protein" evidence="3">
    <location>
        <begin position="23"/>
        <end position="298"/>
    </location>
</feature>
<evidence type="ECO:0000259" key="4">
    <source>
        <dbReference type="Pfam" id="PF23585"/>
    </source>
</evidence>
<gene>
    <name evidence="5" type="ORF">UA08_02453</name>
</gene>
<keyword evidence="2" id="KW-0812">Transmembrane</keyword>
<dbReference type="PANTHER" id="PTHR42028">
    <property type="entry name" value="CHROMOSOME 1, WHOLE GENOME SHOTGUN SEQUENCE"/>
    <property type="match status" value="1"/>
</dbReference>
<dbReference type="Proteomes" id="UP000214365">
    <property type="component" value="Unassembled WGS sequence"/>
</dbReference>
<sequence>MRSSTISSILINLLLLASVTWAWSMPDIFDGLLKRADTTSTASDSTASVTSATASDSTATTATTGTTASVNTASNTGTASGATSGASSGTSSGGSSGTSSGTSSGKTSGTSSGSKTTSSSSISVNPVDPAGGASMTYPASTSTTYYKIGNNVTMGWNYTSVQITPSAVDVIATCSLNKATYTLASNASYVNTTSITWDTDNYGSDSEYPLVTAEYTLIIYEAGTSPTEVASAGALGPASYTFGMYLPQSYTPLNEWTCVTCSAAISDMERQTFGFMITMAAITIATFTIFAGGFGAVL</sequence>
<dbReference type="RefSeq" id="XP_020122329.1">
    <property type="nucleotide sequence ID" value="XM_020264497.1"/>
</dbReference>
<comment type="caution">
    <text evidence="5">The sequence shown here is derived from an EMBL/GenBank/DDBJ whole genome shotgun (WGS) entry which is preliminary data.</text>
</comment>
<feature type="domain" description="DUF7137" evidence="4">
    <location>
        <begin position="128"/>
        <end position="260"/>
    </location>
</feature>
<dbReference type="GeneID" id="31002208"/>
<keyword evidence="2" id="KW-0472">Membrane</keyword>
<keyword evidence="3" id="KW-0732">Signal</keyword>
<feature type="compositionally biased region" description="Low complexity" evidence="1">
    <location>
        <begin position="97"/>
        <end position="121"/>
    </location>
</feature>
<dbReference type="AlphaFoldDB" id="A0A225AXZ3"/>
<feature type="signal peptide" evidence="3">
    <location>
        <begin position="1"/>
        <end position="22"/>
    </location>
</feature>
<name>A0A225AXZ3_TALAT</name>
<feature type="compositionally biased region" description="Low complexity" evidence="1">
    <location>
        <begin position="40"/>
        <end position="90"/>
    </location>
</feature>
<dbReference type="OrthoDB" id="2435509at2759"/>
<keyword evidence="2" id="KW-1133">Transmembrane helix</keyword>